<feature type="domain" description="DUF11" evidence="2">
    <location>
        <begin position="1398"/>
        <end position="1517"/>
    </location>
</feature>
<proteinExistence type="predicted"/>
<dbReference type="Pfam" id="PF01345">
    <property type="entry name" value="DUF11"/>
    <property type="match status" value="1"/>
</dbReference>
<evidence type="ECO:0000256" key="1">
    <source>
        <dbReference type="SAM" id="SignalP"/>
    </source>
</evidence>
<feature type="domain" description="Bacterial repeat" evidence="3">
    <location>
        <begin position="970"/>
        <end position="1036"/>
    </location>
</feature>
<dbReference type="InterPro" id="IPR044060">
    <property type="entry name" value="Bacterial_rp_domain"/>
</dbReference>
<accession>A0A7W9IL22</accession>
<organism evidence="4 5">
    <name type="scientific">Streptosporangium becharense</name>
    <dbReference type="NCBI Taxonomy" id="1816182"/>
    <lineage>
        <taxon>Bacteria</taxon>
        <taxon>Bacillati</taxon>
        <taxon>Actinomycetota</taxon>
        <taxon>Actinomycetes</taxon>
        <taxon>Streptosporangiales</taxon>
        <taxon>Streptosporangiaceae</taxon>
        <taxon>Streptosporangium</taxon>
    </lineage>
</organism>
<feature type="signal peptide" evidence="1">
    <location>
        <begin position="1"/>
        <end position="33"/>
    </location>
</feature>
<dbReference type="EMBL" id="JACHMP010000001">
    <property type="protein sequence ID" value="MBB5822723.1"/>
    <property type="molecule type" value="Genomic_DNA"/>
</dbReference>
<dbReference type="InterPro" id="IPR013783">
    <property type="entry name" value="Ig-like_fold"/>
</dbReference>
<gene>
    <name evidence="4" type="ORF">F4562_005785</name>
</gene>
<dbReference type="InterPro" id="IPR001434">
    <property type="entry name" value="OmcB-like_DUF11"/>
</dbReference>
<dbReference type="Proteomes" id="UP000540685">
    <property type="component" value="Unassembled WGS sequence"/>
</dbReference>
<evidence type="ECO:0000259" key="2">
    <source>
        <dbReference type="Pfam" id="PF01345"/>
    </source>
</evidence>
<dbReference type="SUPFAM" id="SSF53474">
    <property type="entry name" value="alpha/beta-Hydrolases"/>
    <property type="match status" value="1"/>
</dbReference>
<dbReference type="Gene3D" id="2.60.40.10">
    <property type="entry name" value="Immunoglobulins"/>
    <property type="match status" value="2"/>
</dbReference>
<keyword evidence="1" id="KW-0732">Signal</keyword>
<feature type="chain" id="PRO_5031564047" evidence="1">
    <location>
        <begin position="34"/>
        <end position="1881"/>
    </location>
</feature>
<dbReference type="RefSeq" id="WP_184541344.1">
    <property type="nucleotide sequence ID" value="NZ_JACHMP010000001.1"/>
</dbReference>
<keyword evidence="5" id="KW-1185">Reference proteome</keyword>
<sequence>MSWLFGRASARRIAVPALVAALGSLALPAPAAAAPAPSPSPSSKIAEEPDGLKLTHLGALNTSDGHLGRINSKGQIAGYVRNADTGMDNAVLFSAGSPVDIHTALGNPGKGSHALDVNDDGTVIGRVASQGGVPYADTFIYKDGKATRLGLLYGSGINNRGQIAGFEWIRDPDGSVLRLEAFTDQAIETYALNEAGAVVGMADMDPDRDIEKFRAFRTEPGKRLDPTKDSLNFVGETLATDVNDHGQVAGAGTDANDVHRPLIWDEDGDATVMKTPADRGGTVNAINNAGVGVGMMKAADDAPRAALYVDGKGIDLTDLVRAAGYDVTLRHATGINDLGQIAVIGRWGKQTTWDHAFLLDLGVKKPIITSLSLQTQVYPSGSWVDIPEKGAIDGNWVEVTVSVNNPDLVYPARRKLVLREKVSGKALPDGTFDVTIPPGSTVTKRVTWDTTGFAWHQGMARSDRAVVADVVAADGAVQATRTQPVVVRPTPVVMLHGFRSDAAAFDGFKQFFANQSDLYKELVFAVGDGQVPGEMNTGHPIDYTAPTLDLVANARQAWDYTRKVQERTGAWHVDYIGFSMGGIIGRLVIDTMMPESVGGYPPVRHLMQIGAPNLGSLWADALLVGRTKMGFPRSWWPALYHLTTGFMKEKFDPVHTKLKGARLSTLAGIGTPVYVAIPPWEDGDGVVTRKSAEHRSENRYTTSLKHLQLLDQETTFDSYVVEEIAGFPHGQASGLAKGAGVKAKENGAAAADGEATPADDDAVSVFATPSATVEAGKTAVVPLEVPAGTRFGVVDALPETVGLLLRDPAGQPAAQYAAGSDAAKEVIQGLNVATPQAGAWKLEITNTGTEPVTANLSAWIAGTPVKAAATVEQTGDEGRVKVSATVTDDGKPVTGATVKATLTLAVKDGAQHELTLSDDGAEGDGVYAATTEELPDGFYSVVVKAETAKGLRTANDTVEVKKPDLREFELKLSATPGGSVSASPAQEKYRVGTKVTLTATPEAGRVPIGWTVDGKKRGPGALTVVMDGEHTVQARFGTYKVTEIGTLPGADPQRVDAAALNDRGQVAAMVADKDGRRHAVRWQDGTVTDLSGSACPAGAGTCESGALGINEAGDVAGWSSTSSGGTSGRALVWRADGSVIDLQPGDGGAGAFDVNDTGQVLGHTRSAGVIWDRGIAVPLPADYAGSGLSYHDENNQIRPPRINESGAVAGGYALGREPDGTVRDTGPMLYADGVLTKLPGTVEGCATTGGRASDLNDTGLVVGTLRCGRYENTRTKRAYVWRDGVATDLGAGEATGVNDHGVIVGSEPDDAINVQKPPVMWIDGVKYPLSGVLSRPGCPRDGRQTTQPCVGIGNVLDVNESGQILVQGLVREPAPVEAGGFTQVSRAFLLTPTTARTDLKVTHTVSAAEPAPGAKVTWSATVTNTGDDAATDVRLDVFIPGTVTGAVCETGRGLCAAIKGGFRNTVKVLEPGVSATVKVSATIPAGTAADTRLTAQARAYSLEVADPQPGNNQAEATATVKHALDKTGVNWVEPVRVGSTSKYPIEVTLTNRGTDPMPIAAVKTEGPFTQTNTCPKEPDKLAPGTGCTVQLWFTPIEVGSAAGKLTFTTDGTEPAYVVTLTGRGAEANAVPVVKLPDAPLQGKTGEPFTLTVTFTDTDPADTHTVKAYWGDGEEAVAQVTRQTGGGTVTMTRTFDEPVDEGYAWVRVTDSKGDTGDADVPYVITGSASAAAPAVGKGAAAGPKVALTGTGKTVSPAHSCRLVAACEKKGEASLAVTASYRGKKGSVPVGELRYDAPGFRLRHTAYTVLVAADGTATLRGRGRVNDATEVTFEVTAVDAGKAADGDRLRLRVWGKDGGLVYDNQRTGPAPAVTGTVRISGRD</sequence>
<name>A0A7W9IL22_9ACTN</name>
<evidence type="ECO:0000313" key="5">
    <source>
        <dbReference type="Proteomes" id="UP000540685"/>
    </source>
</evidence>
<evidence type="ECO:0000259" key="3">
    <source>
        <dbReference type="Pfam" id="PF18998"/>
    </source>
</evidence>
<dbReference type="Gene3D" id="3.40.50.1820">
    <property type="entry name" value="alpha/beta hydrolase"/>
    <property type="match status" value="1"/>
</dbReference>
<dbReference type="GO" id="GO:0005975">
    <property type="term" value="P:carbohydrate metabolic process"/>
    <property type="evidence" value="ECO:0007669"/>
    <property type="project" value="UniProtKB-ARBA"/>
</dbReference>
<evidence type="ECO:0000313" key="4">
    <source>
        <dbReference type="EMBL" id="MBB5822723.1"/>
    </source>
</evidence>
<dbReference type="InterPro" id="IPR029058">
    <property type="entry name" value="AB_hydrolase_fold"/>
</dbReference>
<dbReference type="Pfam" id="PF18998">
    <property type="entry name" value="Flg_new_2"/>
    <property type="match status" value="1"/>
</dbReference>
<comment type="caution">
    <text evidence="4">The sequence shown here is derived from an EMBL/GenBank/DDBJ whole genome shotgun (WGS) entry which is preliminary data.</text>
</comment>
<reference evidence="4 5" key="1">
    <citation type="submission" date="2020-08" db="EMBL/GenBank/DDBJ databases">
        <title>Sequencing the genomes of 1000 actinobacteria strains.</title>
        <authorList>
            <person name="Klenk H.-P."/>
        </authorList>
    </citation>
    <scope>NUCLEOTIDE SEQUENCE [LARGE SCALE GENOMIC DNA]</scope>
    <source>
        <strain evidence="4 5">DSM 46887</strain>
    </source>
</reference>
<protein>
    <submittedName>
        <fullName evidence="4">Putative membrane protein</fullName>
    </submittedName>
</protein>